<keyword evidence="3" id="KW-1185">Reference proteome</keyword>
<dbReference type="AlphaFoldDB" id="A0A8T0MSI7"/>
<feature type="signal peptide" evidence="1">
    <location>
        <begin position="1"/>
        <end position="18"/>
    </location>
</feature>
<feature type="chain" id="PRO_5035870379" evidence="1">
    <location>
        <begin position="19"/>
        <end position="82"/>
    </location>
</feature>
<evidence type="ECO:0000256" key="1">
    <source>
        <dbReference type="SAM" id="SignalP"/>
    </source>
</evidence>
<name>A0A8T0MSI7_PANVG</name>
<organism evidence="2 3">
    <name type="scientific">Panicum virgatum</name>
    <name type="common">Blackwell switchgrass</name>
    <dbReference type="NCBI Taxonomy" id="38727"/>
    <lineage>
        <taxon>Eukaryota</taxon>
        <taxon>Viridiplantae</taxon>
        <taxon>Streptophyta</taxon>
        <taxon>Embryophyta</taxon>
        <taxon>Tracheophyta</taxon>
        <taxon>Spermatophyta</taxon>
        <taxon>Magnoliopsida</taxon>
        <taxon>Liliopsida</taxon>
        <taxon>Poales</taxon>
        <taxon>Poaceae</taxon>
        <taxon>PACMAD clade</taxon>
        <taxon>Panicoideae</taxon>
        <taxon>Panicodae</taxon>
        <taxon>Paniceae</taxon>
        <taxon>Panicinae</taxon>
        <taxon>Panicum</taxon>
        <taxon>Panicum sect. Hiantes</taxon>
    </lineage>
</organism>
<reference evidence="2 3" key="1">
    <citation type="submission" date="2020-05" db="EMBL/GenBank/DDBJ databases">
        <title>WGS assembly of Panicum virgatum.</title>
        <authorList>
            <person name="Lovell J.T."/>
            <person name="Jenkins J."/>
            <person name="Shu S."/>
            <person name="Juenger T.E."/>
            <person name="Schmutz J."/>
        </authorList>
    </citation>
    <scope>NUCLEOTIDE SEQUENCE [LARGE SCALE GENOMIC DNA]</scope>
    <source>
        <strain evidence="3">cv. AP13</strain>
    </source>
</reference>
<sequence length="82" mass="8797">MLFFEDALFFLNLDQAVCTVNPAANGGTTGSPFSLDKSISGFISSPSICLAGSPAHGEPCYYPWWSKGEFLVVRGHLHHPGP</sequence>
<comment type="caution">
    <text evidence="2">The sequence shown here is derived from an EMBL/GenBank/DDBJ whole genome shotgun (WGS) entry which is preliminary data.</text>
</comment>
<evidence type="ECO:0000313" key="2">
    <source>
        <dbReference type="EMBL" id="KAG2538419.1"/>
    </source>
</evidence>
<keyword evidence="1" id="KW-0732">Signal</keyword>
<evidence type="ECO:0000313" key="3">
    <source>
        <dbReference type="Proteomes" id="UP000823388"/>
    </source>
</evidence>
<gene>
    <name evidence="2" type="ORF">PVAP13_9NG430242</name>
</gene>
<protein>
    <submittedName>
        <fullName evidence="2">Uncharacterized protein</fullName>
    </submittedName>
</protein>
<accession>A0A8T0MSI7</accession>
<proteinExistence type="predicted"/>
<dbReference type="Proteomes" id="UP000823388">
    <property type="component" value="Chromosome 9N"/>
</dbReference>
<dbReference type="EMBL" id="CM029054">
    <property type="protein sequence ID" value="KAG2538419.1"/>
    <property type="molecule type" value="Genomic_DNA"/>
</dbReference>